<dbReference type="HOGENOM" id="CLU_1914865_0_0_6"/>
<proteinExistence type="predicted"/>
<dbReference type="KEGG" id="nwa:Nwat_0739"/>
<accession>D8KBT3</accession>
<dbReference type="EMBL" id="CP002086">
    <property type="protein sequence ID" value="ADJ27694.1"/>
    <property type="molecule type" value="Genomic_DNA"/>
</dbReference>
<dbReference type="RefSeq" id="WP_013219799.1">
    <property type="nucleotide sequence ID" value="NC_014315.1"/>
</dbReference>
<evidence type="ECO:0008006" key="4">
    <source>
        <dbReference type="Google" id="ProtNLM"/>
    </source>
</evidence>
<dbReference type="OrthoDB" id="8538784at2"/>
<dbReference type="AlphaFoldDB" id="D8KBT3"/>
<dbReference type="InterPro" id="IPR021327">
    <property type="entry name" value="DUF2934"/>
</dbReference>
<feature type="region of interest" description="Disordered" evidence="1">
    <location>
        <begin position="36"/>
        <end position="84"/>
    </location>
</feature>
<evidence type="ECO:0000313" key="2">
    <source>
        <dbReference type="EMBL" id="ADJ27694.1"/>
    </source>
</evidence>
<protein>
    <recommendedName>
        <fullName evidence="4">DUF2934 domain-containing protein</fullName>
    </recommendedName>
</protein>
<dbReference type="STRING" id="105559.Nwat_0739"/>
<keyword evidence="3" id="KW-1185">Reference proteome</keyword>
<name>D8KBT3_NITWC</name>
<evidence type="ECO:0000313" key="3">
    <source>
        <dbReference type="Proteomes" id="UP000000393"/>
    </source>
</evidence>
<gene>
    <name evidence="2" type="ordered locus">Nwat_0739</name>
</gene>
<evidence type="ECO:0000256" key="1">
    <source>
        <dbReference type="SAM" id="MobiDB-lite"/>
    </source>
</evidence>
<sequence length="132" mass="14292">MSQTFKDIIATVAAKLSKTAAQQLNRILAKLEEISLENSASDTHPPPAPTGGTKTPETPQKAAADPDKTSLAKPGPRPVSPEERWKMIAEAAYYIAEKRRLQNGSPEKDWLQAETQIDTMLAAAQKQADGQP</sequence>
<dbReference type="Proteomes" id="UP000000393">
    <property type="component" value="Chromosome"/>
</dbReference>
<dbReference type="Pfam" id="PF11154">
    <property type="entry name" value="DUF2934"/>
    <property type="match status" value="1"/>
</dbReference>
<feature type="compositionally biased region" description="Low complexity" evidence="1">
    <location>
        <begin position="50"/>
        <end position="59"/>
    </location>
</feature>
<organism evidence="2 3">
    <name type="scientific">Nitrosococcus watsoni (strain C-113)</name>
    <dbReference type="NCBI Taxonomy" id="105559"/>
    <lineage>
        <taxon>Bacteria</taxon>
        <taxon>Pseudomonadati</taxon>
        <taxon>Pseudomonadota</taxon>
        <taxon>Gammaproteobacteria</taxon>
        <taxon>Chromatiales</taxon>
        <taxon>Chromatiaceae</taxon>
        <taxon>Nitrosococcus</taxon>
    </lineage>
</organism>
<reference evidence="2 3" key="1">
    <citation type="submission" date="2010-06" db="EMBL/GenBank/DDBJ databases">
        <title>Complete sequence of chromosome of Nitrosococcus watsoni C-113.</title>
        <authorList>
            <consortium name="US DOE Joint Genome Institute"/>
            <person name="Lucas S."/>
            <person name="Copeland A."/>
            <person name="Lapidus A."/>
            <person name="Cheng J.-F."/>
            <person name="Bruce D."/>
            <person name="Goodwin L."/>
            <person name="Pitluck S."/>
            <person name="Malfatti S.A."/>
            <person name="Chain P.S.G."/>
            <person name="Land M."/>
            <person name="Hauser L."/>
            <person name="Kyrpides N."/>
            <person name="Ivanova N."/>
            <person name="Cambell M.A."/>
            <person name="Heidelberg J.F."/>
            <person name="Klotz M.G."/>
            <person name="Woyke T."/>
        </authorList>
    </citation>
    <scope>NUCLEOTIDE SEQUENCE [LARGE SCALE GENOMIC DNA]</scope>
    <source>
        <strain evidence="2 3">C-113</strain>
    </source>
</reference>